<dbReference type="EMBL" id="LT854270">
    <property type="protein sequence ID" value="SMR62579.1"/>
    <property type="molecule type" value="Genomic_DNA"/>
</dbReference>
<evidence type="ECO:0000313" key="1">
    <source>
        <dbReference type="EMBL" id="SMR62579.1"/>
    </source>
</evidence>
<dbReference type="AlphaFoldDB" id="A0A2H1H9T0"/>
<reference evidence="2" key="1">
    <citation type="submission" date="2017-05" db="EMBL/GenBank/DDBJ databases">
        <authorList>
            <person name="Song R."/>
            <person name="Chenine A.L."/>
            <person name="Ruprecht R.M."/>
        </authorList>
    </citation>
    <scope>NUCLEOTIDE SEQUENCE [LARGE SCALE GENOMIC DNA]</scope>
</reference>
<name>A0A2H1H9T0_ZYMTR</name>
<protein>
    <submittedName>
        <fullName evidence="1">Uncharacterized protein</fullName>
    </submittedName>
</protein>
<proteinExistence type="predicted"/>
<dbReference type="Proteomes" id="UP000245764">
    <property type="component" value="Chromosome 18"/>
</dbReference>
<accession>A0A2H1H9T0</accession>
<sequence length="154" mass="17203">MAPRKTSASRSAEEWAQQSHDIARAAQNELLVAKQKADYATLKADQAMLKADEARRVASLEEMGYRGRKWAGSAPRRSQNKFHGTADTTTDVDLRFVVAYILGVPLHIDSTTTPPPYVYKPSLLQRERRSDSLRITAIGQASRVMVSSLLRNLF</sequence>
<gene>
    <name evidence="1" type="ORF">ZT1E4_G11895</name>
</gene>
<evidence type="ECO:0000313" key="2">
    <source>
        <dbReference type="Proteomes" id="UP000245764"/>
    </source>
</evidence>
<organism evidence="1 2">
    <name type="scientific">Zymoseptoria tritici ST99CH_1E4</name>
    <dbReference type="NCBI Taxonomy" id="1276532"/>
    <lineage>
        <taxon>Eukaryota</taxon>
        <taxon>Fungi</taxon>
        <taxon>Dikarya</taxon>
        <taxon>Ascomycota</taxon>
        <taxon>Pezizomycotina</taxon>
        <taxon>Dothideomycetes</taxon>
        <taxon>Dothideomycetidae</taxon>
        <taxon>Mycosphaerellales</taxon>
        <taxon>Mycosphaerellaceae</taxon>
        <taxon>Zymoseptoria</taxon>
    </lineage>
</organism>